<dbReference type="PANTHER" id="PTHR12905:SF0">
    <property type="entry name" value="CALCINEURIN-LIKE PHOSPHOESTERASE DOMAIN-CONTAINING PROTEIN"/>
    <property type="match status" value="1"/>
</dbReference>
<reference evidence="3" key="1">
    <citation type="journal article" date="2020" name="Stud. Mycol.">
        <title>101 Dothideomycetes genomes: a test case for predicting lifestyles and emergence of pathogens.</title>
        <authorList>
            <person name="Haridas S."/>
            <person name="Albert R."/>
            <person name="Binder M."/>
            <person name="Bloem J."/>
            <person name="Labutti K."/>
            <person name="Salamov A."/>
            <person name="Andreopoulos B."/>
            <person name="Baker S."/>
            <person name="Barry K."/>
            <person name="Bills G."/>
            <person name="Bluhm B."/>
            <person name="Cannon C."/>
            <person name="Castanera R."/>
            <person name="Culley D."/>
            <person name="Daum C."/>
            <person name="Ezra D."/>
            <person name="Gonzalez J."/>
            <person name="Henrissat B."/>
            <person name="Kuo A."/>
            <person name="Liang C."/>
            <person name="Lipzen A."/>
            <person name="Lutzoni F."/>
            <person name="Magnuson J."/>
            <person name="Mondo S."/>
            <person name="Nolan M."/>
            <person name="Ohm R."/>
            <person name="Pangilinan J."/>
            <person name="Park H.-J."/>
            <person name="Ramirez L."/>
            <person name="Alfaro M."/>
            <person name="Sun H."/>
            <person name="Tritt A."/>
            <person name="Yoshinaga Y."/>
            <person name="Zwiers L.-H."/>
            <person name="Turgeon B."/>
            <person name="Goodwin S."/>
            <person name="Spatafora J."/>
            <person name="Crous P."/>
            <person name="Grigoriev I."/>
        </authorList>
    </citation>
    <scope>NUCLEOTIDE SEQUENCE</scope>
    <source>
        <strain evidence="3">CBS 121167</strain>
    </source>
</reference>
<dbReference type="Proteomes" id="UP000799438">
    <property type="component" value="Unassembled WGS sequence"/>
</dbReference>
<name>A0A6A6BC01_9PEZI</name>
<feature type="region of interest" description="Disordered" evidence="1">
    <location>
        <begin position="1"/>
        <end position="33"/>
    </location>
</feature>
<evidence type="ECO:0000259" key="2">
    <source>
        <dbReference type="Pfam" id="PF00149"/>
    </source>
</evidence>
<dbReference type="InterPro" id="IPR051693">
    <property type="entry name" value="UPF0046_metallophosphoest"/>
</dbReference>
<feature type="compositionally biased region" description="Low complexity" evidence="1">
    <location>
        <begin position="14"/>
        <end position="33"/>
    </location>
</feature>
<sequence length="343" mass="36843">MRYPTPQALARINTAATTTPTTTTAAATPKPTAEPTTRLVKFLVISDTHDLGLTDDTSSAFRLPTPSADVILHCGDLTNNGTHESLSKVLRMLGSMPAELKLVIAGNHDISLDPELYATQGGDAKDSAKALELMRGPLAQECGVTYLDEGTHTFTLRSGASFSVYASPYTPQYGSSAFQYPSGHDRFNVHTPAWATNVGTAASIIPDGIDIVMTHGPPQYVLDDTDDGRSAGCEHLRRAVARAKPRLHCFGHVHRGYGAGRIRFDERGSDDEELGPLQKEWVGVNQSRKKGFAALSPSSAEAFREDKSQGLMVNAAIMAGEGKPVNAPWLVELELETAERVGE</sequence>
<dbReference type="GeneID" id="54303247"/>
<dbReference type="AlphaFoldDB" id="A0A6A6BC01"/>
<protein>
    <recommendedName>
        <fullName evidence="2">Calcineurin-like phosphoesterase domain-containing protein</fullName>
    </recommendedName>
</protein>
<evidence type="ECO:0000313" key="4">
    <source>
        <dbReference type="Proteomes" id="UP000799438"/>
    </source>
</evidence>
<dbReference type="InterPro" id="IPR004843">
    <property type="entry name" value="Calcineurin-like_PHP"/>
</dbReference>
<keyword evidence="4" id="KW-1185">Reference proteome</keyword>
<dbReference type="Pfam" id="PF00149">
    <property type="entry name" value="Metallophos"/>
    <property type="match status" value="1"/>
</dbReference>
<dbReference type="Gene3D" id="3.60.21.10">
    <property type="match status" value="1"/>
</dbReference>
<dbReference type="RefSeq" id="XP_033396851.1">
    <property type="nucleotide sequence ID" value="XM_033545739.1"/>
</dbReference>
<accession>A0A6A6BC01</accession>
<evidence type="ECO:0000256" key="1">
    <source>
        <dbReference type="SAM" id="MobiDB-lite"/>
    </source>
</evidence>
<feature type="domain" description="Calcineurin-like phosphoesterase" evidence="2">
    <location>
        <begin position="41"/>
        <end position="255"/>
    </location>
</feature>
<dbReference type="EMBL" id="ML995488">
    <property type="protein sequence ID" value="KAF2141138.1"/>
    <property type="molecule type" value="Genomic_DNA"/>
</dbReference>
<gene>
    <name evidence="3" type="ORF">K452DRAFT_351743</name>
</gene>
<proteinExistence type="predicted"/>
<dbReference type="GO" id="GO:0016787">
    <property type="term" value="F:hydrolase activity"/>
    <property type="evidence" value="ECO:0007669"/>
    <property type="project" value="InterPro"/>
</dbReference>
<dbReference type="PANTHER" id="PTHR12905">
    <property type="entry name" value="METALLOPHOSPHOESTERASE"/>
    <property type="match status" value="1"/>
</dbReference>
<dbReference type="CDD" id="cd07379">
    <property type="entry name" value="MPP_239FB"/>
    <property type="match status" value="1"/>
</dbReference>
<dbReference type="SUPFAM" id="SSF56300">
    <property type="entry name" value="Metallo-dependent phosphatases"/>
    <property type="match status" value="1"/>
</dbReference>
<evidence type="ECO:0000313" key="3">
    <source>
        <dbReference type="EMBL" id="KAF2141138.1"/>
    </source>
</evidence>
<dbReference type="OrthoDB" id="630188at2759"/>
<organism evidence="3 4">
    <name type="scientific">Aplosporella prunicola CBS 121167</name>
    <dbReference type="NCBI Taxonomy" id="1176127"/>
    <lineage>
        <taxon>Eukaryota</taxon>
        <taxon>Fungi</taxon>
        <taxon>Dikarya</taxon>
        <taxon>Ascomycota</taxon>
        <taxon>Pezizomycotina</taxon>
        <taxon>Dothideomycetes</taxon>
        <taxon>Dothideomycetes incertae sedis</taxon>
        <taxon>Botryosphaeriales</taxon>
        <taxon>Aplosporellaceae</taxon>
        <taxon>Aplosporella</taxon>
    </lineage>
</organism>
<dbReference type="InterPro" id="IPR029052">
    <property type="entry name" value="Metallo-depent_PP-like"/>
</dbReference>